<name>A0A0C3A1P8_9AGAM</name>
<dbReference type="GO" id="GO:0015421">
    <property type="term" value="F:ABC-type oligopeptide transporter activity"/>
    <property type="evidence" value="ECO:0007669"/>
    <property type="project" value="TreeGrafter"/>
</dbReference>
<dbReference type="InterPro" id="IPR003593">
    <property type="entry name" value="AAA+_ATPase"/>
</dbReference>
<organism evidence="4 5">
    <name type="scientific">Scleroderma citrinum Foug A</name>
    <dbReference type="NCBI Taxonomy" id="1036808"/>
    <lineage>
        <taxon>Eukaryota</taxon>
        <taxon>Fungi</taxon>
        <taxon>Dikarya</taxon>
        <taxon>Basidiomycota</taxon>
        <taxon>Agaricomycotina</taxon>
        <taxon>Agaricomycetes</taxon>
        <taxon>Agaricomycetidae</taxon>
        <taxon>Boletales</taxon>
        <taxon>Sclerodermatineae</taxon>
        <taxon>Sclerodermataceae</taxon>
        <taxon>Scleroderma</taxon>
    </lineage>
</organism>
<evidence type="ECO:0000313" key="4">
    <source>
        <dbReference type="EMBL" id="KIM58582.1"/>
    </source>
</evidence>
<gene>
    <name evidence="4" type="ORF">SCLCIDRAFT_1218543</name>
</gene>
<feature type="domain" description="ABC transporter" evidence="3">
    <location>
        <begin position="213"/>
        <end position="483"/>
    </location>
</feature>
<dbReference type="AlphaFoldDB" id="A0A0C3A1P8"/>
<evidence type="ECO:0000313" key="5">
    <source>
        <dbReference type="Proteomes" id="UP000053989"/>
    </source>
</evidence>
<dbReference type="PANTHER" id="PTHR43394">
    <property type="entry name" value="ATP-DEPENDENT PERMEASE MDL1, MITOCHONDRIAL"/>
    <property type="match status" value="1"/>
</dbReference>
<dbReference type="OrthoDB" id="6500128at2759"/>
<evidence type="ECO:0000256" key="2">
    <source>
        <dbReference type="ARBA" id="ARBA00022840"/>
    </source>
</evidence>
<keyword evidence="1" id="KW-0547">Nucleotide-binding</keyword>
<dbReference type="STRING" id="1036808.A0A0C3A1P8"/>
<proteinExistence type="predicted"/>
<protein>
    <recommendedName>
        <fullName evidence="3">ABC transporter domain-containing protein</fullName>
    </recommendedName>
</protein>
<dbReference type="InterPro" id="IPR027417">
    <property type="entry name" value="P-loop_NTPase"/>
</dbReference>
<sequence length="492" mass="54532">MSAESVVSSLFQLRLVIHVVDTSVRHAGLTLVLLSMFPLFTGNRHLFGKSYVVQAINQSYLRKSALLKFVGDRLKPQVIGAGINDYLLEEYRTVQHNLRDIPDLPPEMLYETRSSLLSGVFSQLGPQAVTLYAALVAVFNPSKISLAQLAVIEQTNTSLRQTFGMLSFWFQQLPQDVARMGQFYMQLDAKPEMKDGDTPYPRPGYDKSVGMSIEFRNVSFNYPSTKTDRSALSDVSFTIQPGNLVVIVGSNGGGKTTIIKLLSRFYDVDAGTIFVDGIPIQEYRMEELRKGIAMLTQEHDLFPVSIQEDVALGSPDKSAIRDTEKLTESLRLSGAEHIVNNFSEGINTILEPVSNGYVSFDGDRDEELQAIYKSFAKSTSVSGGERQRLVAARTFMRLLSAPVKLATIDEPSSALDPAGEFKLFSHLREARKGRTMIFVTHRFGHLTKHADLIICVKDGKVVETGTHLELLSTDGEYAHLYNVQAQAFSSAA</sequence>
<keyword evidence="2" id="KW-0067">ATP-binding</keyword>
<dbReference type="GO" id="GO:0005524">
    <property type="term" value="F:ATP binding"/>
    <property type="evidence" value="ECO:0007669"/>
    <property type="project" value="UniProtKB-KW"/>
</dbReference>
<dbReference type="Proteomes" id="UP000053989">
    <property type="component" value="Unassembled WGS sequence"/>
</dbReference>
<dbReference type="InterPro" id="IPR039421">
    <property type="entry name" value="Type_1_exporter"/>
</dbReference>
<dbReference type="Pfam" id="PF00005">
    <property type="entry name" value="ABC_tran"/>
    <property type="match status" value="1"/>
</dbReference>
<dbReference type="PROSITE" id="PS50893">
    <property type="entry name" value="ABC_TRANSPORTER_2"/>
    <property type="match status" value="1"/>
</dbReference>
<evidence type="ECO:0000256" key="1">
    <source>
        <dbReference type="ARBA" id="ARBA00022741"/>
    </source>
</evidence>
<accession>A0A0C3A1P8</accession>
<dbReference type="HOGENOM" id="CLU_000604_63_1_1"/>
<evidence type="ECO:0000259" key="3">
    <source>
        <dbReference type="PROSITE" id="PS50893"/>
    </source>
</evidence>
<reference evidence="4 5" key="1">
    <citation type="submission" date="2014-04" db="EMBL/GenBank/DDBJ databases">
        <authorList>
            <consortium name="DOE Joint Genome Institute"/>
            <person name="Kuo A."/>
            <person name="Kohler A."/>
            <person name="Nagy L.G."/>
            <person name="Floudas D."/>
            <person name="Copeland A."/>
            <person name="Barry K.W."/>
            <person name="Cichocki N."/>
            <person name="Veneault-Fourrey C."/>
            <person name="LaButti K."/>
            <person name="Lindquist E.A."/>
            <person name="Lipzen A."/>
            <person name="Lundell T."/>
            <person name="Morin E."/>
            <person name="Murat C."/>
            <person name="Sun H."/>
            <person name="Tunlid A."/>
            <person name="Henrissat B."/>
            <person name="Grigoriev I.V."/>
            <person name="Hibbett D.S."/>
            <person name="Martin F."/>
            <person name="Nordberg H.P."/>
            <person name="Cantor M.N."/>
            <person name="Hua S.X."/>
        </authorList>
    </citation>
    <scope>NUCLEOTIDE SEQUENCE [LARGE SCALE GENOMIC DNA]</scope>
    <source>
        <strain evidence="4 5">Foug A</strain>
    </source>
</reference>
<dbReference type="SUPFAM" id="SSF52540">
    <property type="entry name" value="P-loop containing nucleoside triphosphate hydrolases"/>
    <property type="match status" value="1"/>
</dbReference>
<dbReference type="PANTHER" id="PTHR43394:SF1">
    <property type="entry name" value="ATP-BINDING CASSETTE SUB-FAMILY B MEMBER 10, MITOCHONDRIAL"/>
    <property type="match status" value="1"/>
</dbReference>
<reference evidence="5" key="2">
    <citation type="submission" date="2015-01" db="EMBL/GenBank/DDBJ databases">
        <title>Evolutionary Origins and Diversification of the Mycorrhizal Mutualists.</title>
        <authorList>
            <consortium name="DOE Joint Genome Institute"/>
            <consortium name="Mycorrhizal Genomics Consortium"/>
            <person name="Kohler A."/>
            <person name="Kuo A."/>
            <person name="Nagy L.G."/>
            <person name="Floudas D."/>
            <person name="Copeland A."/>
            <person name="Barry K.W."/>
            <person name="Cichocki N."/>
            <person name="Veneault-Fourrey C."/>
            <person name="LaButti K."/>
            <person name="Lindquist E.A."/>
            <person name="Lipzen A."/>
            <person name="Lundell T."/>
            <person name="Morin E."/>
            <person name="Murat C."/>
            <person name="Riley R."/>
            <person name="Ohm R."/>
            <person name="Sun H."/>
            <person name="Tunlid A."/>
            <person name="Henrissat B."/>
            <person name="Grigoriev I.V."/>
            <person name="Hibbett D.S."/>
            <person name="Martin F."/>
        </authorList>
    </citation>
    <scope>NUCLEOTIDE SEQUENCE [LARGE SCALE GENOMIC DNA]</scope>
    <source>
        <strain evidence="5">Foug A</strain>
    </source>
</reference>
<dbReference type="InterPro" id="IPR003439">
    <property type="entry name" value="ABC_transporter-like_ATP-bd"/>
</dbReference>
<dbReference type="InParanoid" id="A0A0C3A1P8"/>
<keyword evidence="5" id="KW-1185">Reference proteome</keyword>
<dbReference type="Gene3D" id="3.40.50.300">
    <property type="entry name" value="P-loop containing nucleotide triphosphate hydrolases"/>
    <property type="match status" value="1"/>
</dbReference>
<dbReference type="SMART" id="SM00382">
    <property type="entry name" value="AAA"/>
    <property type="match status" value="1"/>
</dbReference>
<dbReference type="EMBL" id="KN822084">
    <property type="protein sequence ID" value="KIM58582.1"/>
    <property type="molecule type" value="Genomic_DNA"/>
</dbReference>
<dbReference type="GO" id="GO:0016887">
    <property type="term" value="F:ATP hydrolysis activity"/>
    <property type="evidence" value="ECO:0007669"/>
    <property type="project" value="InterPro"/>
</dbReference>